<evidence type="ECO:0000313" key="1">
    <source>
        <dbReference type="EMBL" id="GJS54341.1"/>
    </source>
</evidence>
<protein>
    <submittedName>
        <fullName evidence="2">Uncharacterized protein</fullName>
    </submittedName>
</protein>
<reference evidence="2" key="2">
    <citation type="submission" date="2022-01" db="EMBL/GenBank/DDBJ databases">
        <authorList>
            <person name="Yamashiro T."/>
            <person name="Shiraishi A."/>
            <person name="Satake H."/>
            <person name="Nakayama K."/>
        </authorList>
    </citation>
    <scope>NUCLEOTIDE SEQUENCE</scope>
</reference>
<name>A0ABQ5FZ94_9ASTR</name>
<organism evidence="2 3">
    <name type="scientific">Tanacetum coccineum</name>
    <dbReference type="NCBI Taxonomy" id="301880"/>
    <lineage>
        <taxon>Eukaryota</taxon>
        <taxon>Viridiplantae</taxon>
        <taxon>Streptophyta</taxon>
        <taxon>Embryophyta</taxon>
        <taxon>Tracheophyta</taxon>
        <taxon>Spermatophyta</taxon>
        <taxon>Magnoliopsida</taxon>
        <taxon>eudicotyledons</taxon>
        <taxon>Gunneridae</taxon>
        <taxon>Pentapetalae</taxon>
        <taxon>asterids</taxon>
        <taxon>campanulids</taxon>
        <taxon>Asterales</taxon>
        <taxon>Asteraceae</taxon>
        <taxon>Asteroideae</taxon>
        <taxon>Anthemideae</taxon>
        <taxon>Anthemidinae</taxon>
        <taxon>Tanacetum</taxon>
    </lineage>
</organism>
<dbReference type="EMBL" id="BQNB010008791">
    <property type="protein sequence ID" value="GJS54341.1"/>
    <property type="molecule type" value="Genomic_DNA"/>
</dbReference>
<keyword evidence="3" id="KW-1185">Reference proteome</keyword>
<reference evidence="2" key="1">
    <citation type="journal article" date="2022" name="Int. J. Mol. Sci.">
        <title>Draft Genome of Tanacetum Coccineum: Genomic Comparison of Closely Related Tanacetum-Family Plants.</title>
        <authorList>
            <person name="Yamashiro T."/>
            <person name="Shiraishi A."/>
            <person name="Nakayama K."/>
            <person name="Satake H."/>
        </authorList>
    </citation>
    <scope>NUCLEOTIDE SEQUENCE</scope>
</reference>
<accession>A0ABQ5FZ94</accession>
<evidence type="ECO:0000313" key="2">
    <source>
        <dbReference type="EMBL" id="GJT68683.1"/>
    </source>
</evidence>
<dbReference type="EMBL" id="BQNB010017921">
    <property type="protein sequence ID" value="GJT68683.1"/>
    <property type="molecule type" value="Genomic_DNA"/>
</dbReference>
<dbReference type="Proteomes" id="UP001151760">
    <property type="component" value="Unassembled WGS sequence"/>
</dbReference>
<sequence length="110" mass="12768">MERYPRISIPPIEPNHANVARIYCYQPLDDYQFMILLLHHPHLQSHSRIAAYQRILLNGPHHKRGSSTENGQNLGAYTETALTESTTPPYGHFIPFSRTWTVTQMPVWRS</sequence>
<evidence type="ECO:0000313" key="3">
    <source>
        <dbReference type="Proteomes" id="UP001151760"/>
    </source>
</evidence>
<proteinExistence type="predicted"/>
<gene>
    <name evidence="1" type="ORF">Tco_0627703</name>
    <name evidence="2" type="ORF">Tco_1020163</name>
</gene>
<comment type="caution">
    <text evidence="2">The sequence shown here is derived from an EMBL/GenBank/DDBJ whole genome shotgun (WGS) entry which is preliminary data.</text>
</comment>